<dbReference type="AlphaFoldDB" id="A0AAU6QFX8"/>
<dbReference type="GO" id="GO:0008137">
    <property type="term" value="F:NADH dehydrogenase (ubiquinone) activity"/>
    <property type="evidence" value="ECO:0007669"/>
    <property type="project" value="UniProtKB-EC"/>
</dbReference>
<evidence type="ECO:0000256" key="7">
    <source>
        <dbReference type="ARBA" id="ARBA00022692"/>
    </source>
</evidence>
<evidence type="ECO:0000259" key="19">
    <source>
        <dbReference type="Pfam" id="PF00361"/>
    </source>
</evidence>
<accession>A0AAU6QFX8</accession>
<gene>
    <name evidence="20" type="primary">ND2</name>
</gene>
<evidence type="ECO:0000256" key="10">
    <source>
        <dbReference type="ARBA" id="ARBA00022982"/>
    </source>
</evidence>
<evidence type="ECO:0000256" key="11">
    <source>
        <dbReference type="ARBA" id="ARBA00022989"/>
    </source>
</evidence>
<feature type="transmembrane region" description="Helical" evidence="17">
    <location>
        <begin position="186"/>
        <end position="211"/>
    </location>
</feature>
<dbReference type="PRINTS" id="PR01436">
    <property type="entry name" value="NADHDHGNASE2"/>
</dbReference>
<evidence type="ECO:0000256" key="15">
    <source>
        <dbReference type="ARBA" id="ARBA00023136"/>
    </source>
</evidence>
<dbReference type="GO" id="GO:0006120">
    <property type="term" value="P:mitochondrial electron transport, NADH to ubiquinone"/>
    <property type="evidence" value="ECO:0007669"/>
    <property type="project" value="InterPro"/>
</dbReference>
<dbReference type="InterPro" id="IPR003917">
    <property type="entry name" value="NADH_UbQ_OxRdtase_chain2"/>
</dbReference>
<keyword evidence="9 17" id="KW-1278">Translocase</keyword>
<protein>
    <recommendedName>
        <fullName evidence="4 17">NADH-ubiquinone oxidoreductase chain 2</fullName>
        <ecNumber evidence="3 17">7.1.1.2</ecNumber>
    </recommendedName>
</protein>
<feature type="domain" description="NADH:quinone oxidoreductase/Mrp antiporter transmembrane" evidence="19">
    <location>
        <begin position="24"/>
        <end position="73"/>
    </location>
</feature>
<evidence type="ECO:0000256" key="6">
    <source>
        <dbReference type="ARBA" id="ARBA00022660"/>
    </source>
</evidence>
<dbReference type="PANTHER" id="PTHR46552:SF1">
    <property type="entry name" value="NADH-UBIQUINONE OXIDOREDUCTASE CHAIN 2"/>
    <property type="match status" value="1"/>
</dbReference>
<keyword evidence="18" id="KW-0732">Signal</keyword>
<feature type="transmembrane region" description="Helical" evidence="17">
    <location>
        <begin position="297"/>
        <end position="319"/>
    </location>
</feature>
<dbReference type="PANTHER" id="PTHR46552">
    <property type="entry name" value="NADH-UBIQUINONE OXIDOREDUCTASE CHAIN 2"/>
    <property type="match status" value="1"/>
</dbReference>
<keyword evidence="7 17" id="KW-0812">Transmembrane</keyword>
<feature type="transmembrane region" description="Helical" evidence="17">
    <location>
        <begin position="97"/>
        <end position="119"/>
    </location>
</feature>
<dbReference type="InterPro" id="IPR050175">
    <property type="entry name" value="Complex_I_Subunit_2"/>
</dbReference>
<geneLocation type="mitochondrion" evidence="20"/>
<keyword evidence="8 17" id="KW-0999">Mitochondrion inner membrane</keyword>
<comment type="subcellular location">
    <subcellularLocation>
        <location evidence="1 17">Mitochondrion inner membrane</location>
        <topology evidence="1 17">Multi-pass membrane protein</topology>
    </subcellularLocation>
</comment>
<feature type="chain" id="PRO_5043873468" description="NADH-ubiquinone oxidoreductase chain 2" evidence="18">
    <location>
        <begin position="22"/>
        <end position="320"/>
    </location>
</feature>
<evidence type="ECO:0000256" key="17">
    <source>
        <dbReference type="RuleBase" id="RU003403"/>
    </source>
</evidence>
<evidence type="ECO:0000313" key="20">
    <source>
        <dbReference type="EMBL" id="WZB40432.1"/>
    </source>
</evidence>
<evidence type="ECO:0000256" key="2">
    <source>
        <dbReference type="ARBA" id="ARBA00007012"/>
    </source>
</evidence>
<keyword evidence="11 17" id="KW-1133">Transmembrane helix</keyword>
<dbReference type="GO" id="GO:0005743">
    <property type="term" value="C:mitochondrial inner membrane"/>
    <property type="evidence" value="ECO:0007669"/>
    <property type="project" value="UniProtKB-SubCell"/>
</dbReference>
<keyword evidence="6 17" id="KW-0679">Respiratory chain</keyword>
<evidence type="ECO:0000256" key="13">
    <source>
        <dbReference type="ARBA" id="ARBA00023075"/>
    </source>
</evidence>
<evidence type="ECO:0000256" key="3">
    <source>
        <dbReference type="ARBA" id="ARBA00012944"/>
    </source>
</evidence>
<reference evidence="20" key="1">
    <citation type="submission" date="2023-11" db="EMBL/GenBank/DDBJ databases">
        <title>Species delimitation and phylogenetic relationships of the Prionospio complex (Annelida, Spionidae) in the Northeast Atlantic.</title>
        <authorList>
            <person name="Hektoen M.M."/>
            <person name="Bakken T."/>
            <person name="Radashevsky V.I."/>
            <person name="Ekrem T."/>
            <person name="Dunshea G."/>
        </authorList>
    </citation>
    <scope>NUCLEOTIDE SEQUENCE</scope>
    <source>
        <strain evidence="20">MH26</strain>
    </source>
</reference>
<evidence type="ECO:0000256" key="9">
    <source>
        <dbReference type="ARBA" id="ARBA00022967"/>
    </source>
</evidence>
<comment type="catalytic activity">
    <reaction evidence="16 17">
        <text>a ubiquinone + NADH + 5 H(+)(in) = a ubiquinol + NAD(+) + 4 H(+)(out)</text>
        <dbReference type="Rhea" id="RHEA:29091"/>
        <dbReference type="Rhea" id="RHEA-COMP:9565"/>
        <dbReference type="Rhea" id="RHEA-COMP:9566"/>
        <dbReference type="ChEBI" id="CHEBI:15378"/>
        <dbReference type="ChEBI" id="CHEBI:16389"/>
        <dbReference type="ChEBI" id="CHEBI:17976"/>
        <dbReference type="ChEBI" id="CHEBI:57540"/>
        <dbReference type="ChEBI" id="CHEBI:57945"/>
        <dbReference type="EC" id="7.1.1.2"/>
    </reaction>
</comment>
<comment type="similarity">
    <text evidence="2 17">Belongs to the complex I subunit 2 family.</text>
</comment>
<sequence length="320" mass="35524">MMLYPFLHLFLSTLMMSTAMALCSHHWTVIWMMLELNMISFIPIITSSNWHQEHEAGLKYLMFQALGSSLLLLFSFNPNMAASLVLALTIKLGAAPFHFWFPSVMKGISWSAAILLMTWQKVTPMALMFSCFHHKPLMTALGTASAAVGGIGGMNQTHMRPLLAYSSIGHMGWIIVGTTYSPSSAAMYFMVYLILSLAIISTCLLSNVSLLKNTLSPHNSLHLKLLIPTMISLGGLPPFAGFIPKLVILASMKTLIVPMILIVSSLMNLTYYLNFIFTAYLSQDQLKTPSKKEETPFFLSLCTWASISPLPMLLITFILI</sequence>
<evidence type="ECO:0000256" key="12">
    <source>
        <dbReference type="ARBA" id="ARBA00023027"/>
    </source>
</evidence>
<comment type="function">
    <text evidence="17">Core subunit of the mitochondrial membrane respiratory chain NADH dehydrogenase (Complex I) which catalyzes electron transfer from NADH through the respiratory chain, using ubiquinone as an electron acceptor. Essential for the catalytic activity and assembly of complex I.</text>
</comment>
<evidence type="ECO:0000256" key="4">
    <source>
        <dbReference type="ARBA" id="ARBA00021008"/>
    </source>
</evidence>
<keyword evidence="10 17" id="KW-0249">Electron transport</keyword>
<dbReference type="EMBL" id="OR935908">
    <property type="protein sequence ID" value="WZB40432.1"/>
    <property type="molecule type" value="Genomic_DNA"/>
</dbReference>
<feature type="transmembrane region" description="Helical" evidence="17">
    <location>
        <begin position="162"/>
        <end position="180"/>
    </location>
</feature>
<evidence type="ECO:0000256" key="5">
    <source>
        <dbReference type="ARBA" id="ARBA00022448"/>
    </source>
</evidence>
<keyword evidence="13 17" id="KW-0830">Ubiquinone</keyword>
<keyword evidence="14 17" id="KW-0496">Mitochondrion</keyword>
<evidence type="ECO:0000256" key="8">
    <source>
        <dbReference type="ARBA" id="ARBA00022792"/>
    </source>
</evidence>
<feature type="transmembrane region" description="Helical" evidence="17">
    <location>
        <begin position="223"/>
        <end position="243"/>
    </location>
</feature>
<keyword evidence="12 17" id="KW-0520">NAD</keyword>
<feature type="domain" description="NADH:quinone oxidoreductase/Mrp antiporter transmembrane" evidence="19">
    <location>
        <begin position="82"/>
        <end position="263"/>
    </location>
</feature>
<dbReference type="Pfam" id="PF00361">
    <property type="entry name" value="Proton_antipo_M"/>
    <property type="match status" value="2"/>
</dbReference>
<dbReference type="EC" id="7.1.1.2" evidence="3 17"/>
<feature type="signal peptide" evidence="18">
    <location>
        <begin position="1"/>
        <end position="21"/>
    </location>
</feature>
<name>A0AAU6QFX8_9ANNE</name>
<proteinExistence type="inferred from homology"/>
<keyword evidence="15 17" id="KW-0472">Membrane</keyword>
<organism evidence="20">
    <name type="scientific">Prionospio sp. 3 MH-2023</name>
    <dbReference type="NCBI Taxonomy" id="3059271"/>
    <lineage>
        <taxon>Eukaryota</taxon>
        <taxon>Metazoa</taxon>
        <taxon>Spiralia</taxon>
        <taxon>Lophotrochozoa</taxon>
        <taxon>Annelida</taxon>
        <taxon>Polychaeta</taxon>
        <taxon>Sedentaria</taxon>
        <taxon>Canalipalpata</taxon>
        <taxon>Spionida</taxon>
        <taxon>Spionidae</taxon>
        <taxon>Prionospio</taxon>
    </lineage>
</organism>
<evidence type="ECO:0000256" key="1">
    <source>
        <dbReference type="ARBA" id="ARBA00004448"/>
    </source>
</evidence>
<evidence type="ECO:0000256" key="14">
    <source>
        <dbReference type="ARBA" id="ARBA00023128"/>
    </source>
</evidence>
<evidence type="ECO:0000256" key="18">
    <source>
        <dbReference type="SAM" id="SignalP"/>
    </source>
</evidence>
<feature type="transmembrane region" description="Helical" evidence="17">
    <location>
        <begin position="255"/>
        <end position="277"/>
    </location>
</feature>
<dbReference type="InterPro" id="IPR001750">
    <property type="entry name" value="ND/Mrp_TM"/>
</dbReference>
<evidence type="ECO:0000256" key="16">
    <source>
        <dbReference type="ARBA" id="ARBA00049551"/>
    </source>
</evidence>
<keyword evidence="5" id="KW-0813">Transport</keyword>